<dbReference type="InterPro" id="IPR008841">
    <property type="entry name" value="Siphovirus-type_tail_N"/>
</dbReference>
<dbReference type="Proteomes" id="UP000050331">
    <property type="component" value="Chromosome"/>
</dbReference>
<dbReference type="RefSeq" id="WP_068448019.1">
    <property type="nucleotide sequence ID" value="NZ_CP013862.1"/>
</dbReference>
<dbReference type="EMBL" id="CP013862">
    <property type="protein sequence ID" value="ALX50471.1"/>
    <property type="molecule type" value="Genomic_DNA"/>
</dbReference>
<dbReference type="Gene3D" id="2.40.30.200">
    <property type="match status" value="1"/>
</dbReference>
<feature type="domain" description="Siphovirus-type tail component RIFT-related" evidence="1">
    <location>
        <begin position="14"/>
        <end position="128"/>
    </location>
</feature>
<dbReference type="InterPro" id="IPR006520">
    <property type="entry name" value="Dit_BPSPP_N"/>
</dbReference>
<evidence type="ECO:0000313" key="4">
    <source>
        <dbReference type="Proteomes" id="UP000050331"/>
    </source>
</evidence>
<dbReference type="STRING" id="1472767.AOX59_18920"/>
<dbReference type="OrthoDB" id="3078561at2"/>
<dbReference type="InterPro" id="IPR054738">
    <property type="entry name" value="Siphovirus-type_tail_C"/>
</dbReference>
<sequence>MNESDVLINDTNIKEYGLRLRPEHEHPSPETSETTIDIPGQIGALPVKSTTGVRTFSLPLGVIPQENKYQLQRKIRAFTNVLFNEFGRTKKVKLQFGYEPDKFYMVKLNSTISPERLVKLGMFDLSFVAHDSRAYSNAKNTEITWGSKIITFEYDYLLGHKTHTDVDITNPQTLIYTVQGLAIKPTIEISGSADSLSINTSNYAINLPSFYSEHWVIDCQKYIVSRNGSNAFNDVKLREFQLMPGENPIEITGSNIDVSMRLTYRDKWM</sequence>
<dbReference type="AlphaFoldDB" id="A0A0U4F4P3"/>
<protein>
    <recommendedName>
        <fullName evidence="5">Phage tail protein</fullName>
    </recommendedName>
</protein>
<evidence type="ECO:0000259" key="2">
    <source>
        <dbReference type="Pfam" id="PF22768"/>
    </source>
</evidence>
<accession>A0A0U4F4P3</accession>
<gene>
    <name evidence="3" type="ORF">AOX59_18920</name>
</gene>
<feature type="domain" description="Siphovirus-type tail component C-terminal" evidence="2">
    <location>
        <begin position="185"/>
        <end position="268"/>
    </location>
</feature>
<dbReference type="NCBIfam" id="TIGR01633">
    <property type="entry name" value="phi3626_gp14_N"/>
    <property type="match status" value="1"/>
</dbReference>
<dbReference type="Pfam" id="PF22768">
    <property type="entry name" value="SPP1_Dit"/>
    <property type="match status" value="1"/>
</dbReference>
<evidence type="ECO:0008006" key="5">
    <source>
        <dbReference type="Google" id="ProtNLM"/>
    </source>
</evidence>
<keyword evidence="4" id="KW-1185">Reference proteome</keyword>
<evidence type="ECO:0000259" key="1">
    <source>
        <dbReference type="Pfam" id="PF05709"/>
    </source>
</evidence>
<proteinExistence type="predicted"/>
<name>A0A0U4F4P3_9BACI</name>
<dbReference type="KEGG" id="lao:AOX59_18920"/>
<dbReference type="Pfam" id="PF05709">
    <property type="entry name" value="Sipho_tail"/>
    <property type="match status" value="1"/>
</dbReference>
<organism evidence="3 4">
    <name type="scientific">Lentibacillus amyloliquefaciens</name>
    <dbReference type="NCBI Taxonomy" id="1472767"/>
    <lineage>
        <taxon>Bacteria</taxon>
        <taxon>Bacillati</taxon>
        <taxon>Bacillota</taxon>
        <taxon>Bacilli</taxon>
        <taxon>Bacillales</taxon>
        <taxon>Bacillaceae</taxon>
        <taxon>Lentibacillus</taxon>
    </lineage>
</organism>
<evidence type="ECO:0000313" key="3">
    <source>
        <dbReference type="EMBL" id="ALX50471.1"/>
    </source>
</evidence>
<reference evidence="3 4" key="1">
    <citation type="submission" date="2016-01" db="EMBL/GenBank/DDBJ databases">
        <title>Complete genome sequence of strain Lentibacillus amyloliquefaciens LAM0015T isolated from saline sediment.</title>
        <authorList>
            <person name="Wang J.-L."/>
            <person name="He M.-X."/>
        </authorList>
    </citation>
    <scope>NUCLEOTIDE SEQUENCE [LARGE SCALE GENOMIC DNA]</scope>
    <source>
        <strain evidence="3 4">LAM0015</strain>
    </source>
</reference>